<reference evidence="1 2" key="1">
    <citation type="journal article" date="2015" name="Genome Announc.">
        <title>Expanding the biotechnology potential of lactobacilli through comparative genomics of 213 strains and associated genera.</title>
        <authorList>
            <person name="Sun Z."/>
            <person name="Harris H.M."/>
            <person name="McCann A."/>
            <person name="Guo C."/>
            <person name="Argimon S."/>
            <person name="Zhang W."/>
            <person name="Yang X."/>
            <person name="Jeffery I.B."/>
            <person name="Cooney J.C."/>
            <person name="Kagawa T.F."/>
            <person name="Liu W."/>
            <person name="Song Y."/>
            <person name="Salvetti E."/>
            <person name="Wrobel A."/>
            <person name="Rasinkangas P."/>
            <person name="Parkhill J."/>
            <person name="Rea M.C."/>
            <person name="O'Sullivan O."/>
            <person name="Ritari J."/>
            <person name="Douillard F.P."/>
            <person name="Paul Ross R."/>
            <person name="Yang R."/>
            <person name="Briner A.E."/>
            <person name="Felis G.E."/>
            <person name="de Vos W.M."/>
            <person name="Barrangou R."/>
            <person name="Klaenhammer T.R."/>
            <person name="Caufield P.W."/>
            <person name="Cui Y."/>
            <person name="Zhang H."/>
            <person name="O'Toole P.W."/>
        </authorList>
    </citation>
    <scope>NUCLEOTIDE SEQUENCE [LARGE SCALE GENOMIC DNA]</scope>
    <source>
        <strain evidence="1 2">DSM 13961</strain>
    </source>
</reference>
<accession>A0ABR5NSV8</accession>
<proteinExistence type="predicted"/>
<name>A0ABR5NSV8_9LACO</name>
<dbReference type="EMBL" id="AZDH01000017">
    <property type="protein sequence ID" value="KRK51253.1"/>
    <property type="molecule type" value="Genomic_DNA"/>
</dbReference>
<comment type="caution">
    <text evidence="1">The sequence shown here is derived from an EMBL/GenBank/DDBJ whole genome shotgun (WGS) entry which is preliminary data.</text>
</comment>
<protein>
    <submittedName>
        <fullName evidence="1">Uncharacterized protein</fullName>
    </submittedName>
</protein>
<evidence type="ECO:0000313" key="2">
    <source>
        <dbReference type="Proteomes" id="UP000051499"/>
    </source>
</evidence>
<keyword evidence="2" id="KW-1185">Reference proteome</keyword>
<organism evidence="1 2">
    <name type="scientific">Companilactobacillus kimchii DSM 13961 = JCM 10707</name>
    <dbReference type="NCBI Taxonomy" id="1423765"/>
    <lineage>
        <taxon>Bacteria</taxon>
        <taxon>Bacillati</taxon>
        <taxon>Bacillota</taxon>
        <taxon>Bacilli</taxon>
        <taxon>Lactobacillales</taxon>
        <taxon>Lactobacillaceae</taxon>
        <taxon>Companilactobacillus</taxon>
        <taxon>Companilactobacillus kimchii</taxon>
    </lineage>
</organism>
<dbReference type="Proteomes" id="UP000051499">
    <property type="component" value="Unassembled WGS sequence"/>
</dbReference>
<evidence type="ECO:0000313" key="1">
    <source>
        <dbReference type="EMBL" id="KRK51253.1"/>
    </source>
</evidence>
<sequence>MVTQYINDMKKILILEANEKIARIVEQRLLNNKDFDLTLLLRNSTRLKWLESADNMTNHR</sequence>
<gene>
    <name evidence="1" type="ORF">FC97_GL000944</name>
</gene>